<keyword evidence="1 2" id="KW-0812">Transmembrane</keyword>
<feature type="transmembrane region" description="Helical" evidence="1">
    <location>
        <begin position="120"/>
        <end position="137"/>
    </location>
</feature>
<evidence type="ECO:0000313" key="2">
    <source>
        <dbReference type="EMBL" id="OAO12676.1"/>
    </source>
</evidence>
<comment type="caution">
    <text evidence="2">The sequence shown here is derived from an EMBL/GenBank/DDBJ whole genome shotgun (WGS) entry which is preliminary data.</text>
</comment>
<organism evidence="2 3">
    <name type="scientific">Blastocystis sp. subtype 1 (strain ATCC 50177 / NandII)</name>
    <dbReference type="NCBI Taxonomy" id="478820"/>
    <lineage>
        <taxon>Eukaryota</taxon>
        <taxon>Sar</taxon>
        <taxon>Stramenopiles</taxon>
        <taxon>Bigyra</taxon>
        <taxon>Opalozoa</taxon>
        <taxon>Opalinata</taxon>
        <taxon>Blastocystidae</taxon>
        <taxon>Blastocystis</taxon>
    </lineage>
</organism>
<keyword evidence="1" id="KW-1133">Transmembrane helix</keyword>
<accession>A0A196S8J4</accession>
<dbReference type="PANTHER" id="PTHR16214:SF3">
    <property type="entry name" value="TRANSMEMBRANE PROTEIN 260"/>
    <property type="match status" value="1"/>
</dbReference>
<evidence type="ECO:0000256" key="1">
    <source>
        <dbReference type="SAM" id="Phobius"/>
    </source>
</evidence>
<feature type="transmembrane region" description="Helical" evidence="1">
    <location>
        <begin position="338"/>
        <end position="368"/>
    </location>
</feature>
<keyword evidence="3" id="KW-1185">Reference proteome</keyword>
<feature type="transmembrane region" description="Helical" evidence="1">
    <location>
        <begin position="389"/>
        <end position="407"/>
    </location>
</feature>
<keyword evidence="1" id="KW-0472">Membrane</keyword>
<dbReference type="EMBL" id="LXWW01000528">
    <property type="protein sequence ID" value="OAO12676.1"/>
    <property type="molecule type" value="Genomic_DNA"/>
</dbReference>
<reference evidence="2 3" key="1">
    <citation type="submission" date="2016-05" db="EMBL/GenBank/DDBJ databases">
        <title>Nuclear genome of Blastocystis sp. subtype 1 NandII.</title>
        <authorList>
            <person name="Gentekaki E."/>
            <person name="Curtis B."/>
            <person name="Stairs C."/>
            <person name="Eme L."/>
            <person name="Herman E."/>
            <person name="Klimes V."/>
            <person name="Arias M.C."/>
            <person name="Elias M."/>
            <person name="Hilliou F."/>
            <person name="Klute M."/>
            <person name="Malik S.-B."/>
            <person name="Pightling A."/>
            <person name="Rachubinski R."/>
            <person name="Salas D."/>
            <person name="Schlacht A."/>
            <person name="Suga H."/>
            <person name="Archibald J."/>
            <person name="Ball S.G."/>
            <person name="Clark G."/>
            <person name="Dacks J."/>
            <person name="Van Der Giezen M."/>
            <person name="Tsaousis A."/>
            <person name="Roger A."/>
        </authorList>
    </citation>
    <scope>NUCLEOTIDE SEQUENCE [LARGE SCALE GENOMIC DNA]</scope>
    <source>
        <strain evidence="3">ATCC 50177 / NandII</strain>
    </source>
</reference>
<evidence type="ECO:0000313" key="3">
    <source>
        <dbReference type="Proteomes" id="UP000078348"/>
    </source>
</evidence>
<feature type="transmembrane region" description="Helical" evidence="1">
    <location>
        <begin position="226"/>
        <end position="242"/>
    </location>
</feature>
<feature type="transmembrane region" description="Helical" evidence="1">
    <location>
        <begin position="143"/>
        <end position="167"/>
    </location>
</feature>
<dbReference type="PANTHER" id="PTHR16214">
    <property type="entry name" value="TRANSMEMBRANE PROTEIN 260"/>
    <property type="match status" value="1"/>
</dbReference>
<sequence length="722" mass="81261">MVSKRRNTLLFLFFACHSVIRNRRTVFHVCLGDTLGCFSPMGKAKSSSRSFGFRASREKRTYEAKKEDWLVVDDYRPISLFTAAVLFVAYLFTVNPSIVGGDNGEMVTGAIQLGTVHPPGYPLITMIGHLVWLPFKWTGRPALVLNILAIVFECIAAFFICGCVFYLTNGDKIASLFSTLLISLGETLWTQSVQFEVFTMNNMFVAIVLFLTIRFYYAYWQEDSEHLFPIALVGSFTAGLSLCNQQTILFYLAPIILAIFATLLRSRQLTPRRFLLLLAALLLGLLPYAYLVVASFFPKLGNWGDMRSLKGFLTELLRSEYGTFQLFSGDDRASKGEMFFFGIAHFVAGLWTNTLGVGALLGVAGVWLCLESADKSQRKEEKTVFDLRAVKFVLLGAFLFYVVVFHYLANLPLDTKPLFVNVQMRFWMQGFVLFALFIGVGYHLLFQKYPRFQSVKAPAMVLLLLLQLAVTLPKVLPVTAQNNYLEAYGRTQLAAVAPGGLYVVHGDSQQNAALYLKQCLGEFPAVDVLYLPYASYMWFNATQLPLYRDVVWPGTVYHPLGSVLKGEGGNAFNLSELLRANLPRRRVFINAWYTGKDEPKDFALWPLGLINEVKPVGAVPDRAWLAAAVEALGQFDMPAGFPAGSWENELYLDVVDAKRRFAEFFVSQVDSMQLHDIEKRYYLRMAEQYAVDLLHLPAEEVKGQHFLYISTPEIARILNGSS</sequence>
<feature type="transmembrane region" description="Helical" evidence="1">
    <location>
        <begin position="276"/>
        <end position="297"/>
    </location>
</feature>
<dbReference type="InterPro" id="IPR021280">
    <property type="entry name" value="TMEM260-like"/>
</dbReference>
<dbReference type="InterPro" id="IPR052724">
    <property type="entry name" value="GT117_domain-containing"/>
</dbReference>
<feature type="transmembrane region" description="Helical" evidence="1">
    <location>
        <begin position="78"/>
        <end position="99"/>
    </location>
</feature>
<dbReference type="Proteomes" id="UP000078348">
    <property type="component" value="Unassembled WGS sequence"/>
</dbReference>
<feature type="transmembrane region" description="Helical" evidence="1">
    <location>
        <begin position="198"/>
        <end position="219"/>
    </location>
</feature>
<dbReference type="OrthoDB" id="197432at2759"/>
<dbReference type="Pfam" id="PF11028">
    <property type="entry name" value="TMEM260-like"/>
    <property type="match status" value="1"/>
</dbReference>
<proteinExistence type="predicted"/>
<feature type="transmembrane region" description="Helical" evidence="1">
    <location>
        <begin position="427"/>
        <end position="445"/>
    </location>
</feature>
<protein>
    <submittedName>
        <fullName evidence="2">Transmembrane protein</fullName>
    </submittedName>
</protein>
<gene>
    <name evidence="2" type="ORF">AV274_5673</name>
</gene>
<dbReference type="AlphaFoldDB" id="A0A196S8J4"/>
<feature type="transmembrane region" description="Helical" evidence="1">
    <location>
        <begin position="457"/>
        <end position="476"/>
    </location>
</feature>
<feature type="transmembrane region" description="Helical" evidence="1">
    <location>
        <begin position="248"/>
        <end position="264"/>
    </location>
</feature>
<name>A0A196S8J4_BLAHN</name>